<dbReference type="EMBL" id="LDJJ01000041">
    <property type="protein sequence ID" value="KRG66739.1"/>
    <property type="molecule type" value="Genomic_DNA"/>
</dbReference>
<protein>
    <recommendedName>
        <fullName evidence="2">Bacterial Ig-like domain-containing protein</fullName>
    </recommendedName>
</protein>
<dbReference type="PATRIC" id="fig|405446.3.peg.2189"/>
<reference evidence="3 4" key="1">
    <citation type="submission" date="2015-05" db="EMBL/GenBank/DDBJ databases">
        <title>Genome sequencing and analysis of members of genus Stenotrophomonas.</title>
        <authorList>
            <person name="Patil P.P."/>
            <person name="Midha S."/>
            <person name="Patil P.B."/>
        </authorList>
    </citation>
    <scope>NUCLEOTIDE SEQUENCE [LARGE SCALE GENOMIC DNA]</scope>
    <source>
        <strain evidence="3 4">DSM 18941</strain>
    </source>
</reference>
<feature type="domain" description="Bacterial Ig-like" evidence="2">
    <location>
        <begin position="35"/>
        <end position="124"/>
    </location>
</feature>
<evidence type="ECO:0000313" key="4">
    <source>
        <dbReference type="Proteomes" id="UP000051863"/>
    </source>
</evidence>
<dbReference type="Proteomes" id="UP000051863">
    <property type="component" value="Unassembled WGS sequence"/>
</dbReference>
<name>A0A0R0CP59_9GAMM</name>
<dbReference type="OrthoDB" id="6008676at2"/>
<evidence type="ECO:0000256" key="1">
    <source>
        <dbReference type="SAM" id="MobiDB-lite"/>
    </source>
</evidence>
<feature type="domain" description="Bacterial Ig-like" evidence="2">
    <location>
        <begin position="139"/>
        <end position="221"/>
    </location>
</feature>
<dbReference type="Pfam" id="PF19077">
    <property type="entry name" value="Big_13"/>
    <property type="match status" value="2"/>
</dbReference>
<accession>A0A0R0CP59</accession>
<gene>
    <name evidence="3" type="ORF">ABB27_12870</name>
</gene>
<evidence type="ECO:0000313" key="3">
    <source>
        <dbReference type="EMBL" id="KRG66739.1"/>
    </source>
</evidence>
<evidence type="ECO:0000259" key="2">
    <source>
        <dbReference type="Pfam" id="PF19077"/>
    </source>
</evidence>
<dbReference type="InterPro" id="IPR044016">
    <property type="entry name" value="Big_13"/>
</dbReference>
<sequence>MNTAANGQIIQAVNDNDRLVMLADSIPVIDAIIDDHGNLTGVVANGGYTDDGRPDIKGKGHPGDLVHIYDGAELLGRVRVAADGSWTFTPALPLADGRHAITVVHESLDGDVSDFSAPYVFIVDKVAPEKPAIGDVTDDVGPQTGSVGNGGSTDDNTPTLSGKGEPGGTVAIIDNGQVIGEAVIADDGSWTFTPDTELADGQHEFEVVITDQAGNASDVSEKHIVAVQARVPTQIATVTAMSKDWGVSSSDWLTNDGGAGRLMQGSLSAQLAADERLLVSTDGGLSWNVASVDGLSWAAQDNNSHAGNWSIQTKVVNDAGRSGDVESRDVFLDTLAPDAPTKLSVDGAYLTVAFKTASVSAGDIVSVVLNGQRFDYSLTVKDVSAGSVRIAPGFAVGTGDVMAAIIDKAGNSSKYRDMGDNRFIDFNSASYVNLSTGQSTSYNGLRITSEIDHDVWQVPEAITGLTSNDPAVYTGMKIGVTGRTRIDFTEGPVSELKFLVTNLQAGYFDPSVVRFYTASGALVGQLSLSAYWPNSLNASFKAPAGQDFSYMVVSTGYKVPGYKGIGSWDWIGLDDFEIRGGASELNVLKQQTIDGKAGTYYGGNEDNVFALANVAHLNAASSGGVSGGGGADTLKLTGANQVLDLALLKDKIDSIEIFDITGSGKNTLKMSIADVLGTGARDQFLADGNVQVLVKGNAGDNVVLGAMMNGAVQGQWQQQSEVLVAGVTYTVYKHSVFAAEVLVQKGVEVQFDMSIVVMGKDSDTAGDYTTADGSAGRLVQGEIMSVLPAGAKVQVSTDGGKQWSNALVKDGKWFFNDMQAHAQGWTIQARVVSAAGTVGQMIERAVELVGKPGTPAIVRIAEAEGVLAAAEASNGVDVIVSLNGATAKAGDIVHVQWGIASYDHVLTAAQASAGELTVKVPAAVTSNAVATAQGVAYDFDVTVSIVANGVQGTASAAYQVVGGGFASKALNDNLNVAAVTVVDNAYAGKGLTVTAENAALSKGAATTSTLAGLSLAGGEDAVAHFALEKSASKFQLTLSGLDNAAGGAVIVVYDVTGNEIQRETVLGTLTSKRYVKVYAFTAAEGVDIGSFDVIPASGKVTVGAFSQTQVTHVLDSRDVNTIDELTDTYYGSAGDDVISLKYAAASHLASVSNKGIHGGDGVDTLKITGAGQALNLNLATSAGKLSGIEIIDLTGTGNNTLTLSLKDVLANGQVDLFHQGGKSTVQMMVKGNAGDVVNLDDLLGAGGPDLGDWAMAGKHSVDGVSYAVYQHSGLDAELLVQDVLKVGLI</sequence>
<keyword evidence="4" id="KW-1185">Reference proteome</keyword>
<organism evidence="3 4">
    <name type="scientific">Stenotrophomonas terrae</name>
    <dbReference type="NCBI Taxonomy" id="405446"/>
    <lineage>
        <taxon>Bacteria</taxon>
        <taxon>Pseudomonadati</taxon>
        <taxon>Pseudomonadota</taxon>
        <taxon>Gammaproteobacteria</taxon>
        <taxon>Lysobacterales</taxon>
        <taxon>Lysobacteraceae</taxon>
        <taxon>Stenotrophomonas</taxon>
    </lineage>
</organism>
<proteinExistence type="predicted"/>
<dbReference type="RefSeq" id="WP_057629180.1">
    <property type="nucleotide sequence ID" value="NZ_LDJJ01000041.1"/>
</dbReference>
<dbReference type="Gene3D" id="3.30.420.430">
    <property type="match status" value="2"/>
</dbReference>
<comment type="caution">
    <text evidence="3">The sequence shown here is derived from an EMBL/GenBank/DDBJ whole genome shotgun (WGS) entry which is preliminary data.</text>
</comment>
<dbReference type="NCBIfam" id="NF033510">
    <property type="entry name" value="Ca_tandemer"/>
    <property type="match status" value="1"/>
</dbReference>
<feature type="region of interest" description="Disordered" evidence="1">
    <location>
        <begin position="133"/>
        <end position="168"/>
    </location>
</feature>